<accession>A0ABR6KHT6</accession>
<dbReference type="EMBL" id="JACHOC010000002">
    <property type="protein sequence ID" value="MBB4621077.1"/>
    <property type="molecule type" value="Genomic_DNA"/>
</dbReference>
<keyword evidence="2" id="KW-1185">Reference proteome</keyword>
<sequence>MTRNNIFGLLFTILCISGCISCNKYLLSEKDKEIEKEDIPIEVFEAISNIDLSARKNWVLIVNYESIYDYAIDKNTLKAIPKDTPCYIWGPNIIENEDGIDWISPGLGPIILFASQNYYANFISYTDTTSTKIFDQTTEDKLLAADCLSCLYSGKVSTHLSDILVHNNCLLDFELKNVPESTTVMVKSRVPIQPFRYKTNPQHYKAIVFSYCGERDAELYITMDDKIHIVKLLPKINRSNLSNDLFPDTYRYTTPDTYYKFTLSYDEEKDVFSIEDAENSVWSQWFHSQ</sequence>
<dbReference type="RefSeq" id="WP_183669254.1">
    <property type="nucleotide sequence ID" value="NZ_BMPB01000003.1"/>
</dbReference>
<protein>
    <recommendedName>
        <fullName evidence="3">Lipoprotein</fullName>
    </recommendedName>
</protein>
<reference evidence="1 2" key="1">
    <citation type="submission" date="2020-08" db="EMBL/GenBank/DDBJ databases">
        <title>Genomic Encyclopedia of Type Strains, Phase IV (KMG-IV): sequencing the most valuable type-strain genomes for metagenomic binning, comparative biology and taxonomic classification.</title>
        <authorList>
            <person name="Goeker M."/>
        </authorList>
    </citation>
    <scope>NUCLEOTIDE SEQUENCE [LARGE SCALE GENOMIC DNA]</scope>
    <source>
        <strain evidence="1 2">DSM 102983</strain>
    </source>
</reference>
<comment type="caution">
    <text evidence="1">The sequence shown here is derived from an EMBL/GenBank/DDBJ whole genome shotgun (WGS) entry which is preliminary data.</text>
</comment>
<evidence type="ECO:0008006" key="3">
    <source>
        <dbReference type="Google" id="ProtNLM"/>
    </source>
</evidence>
<evidence type="ECO:0000313" key="1">
    <source>
        <dbReference type="EMBL" id="MBB4621077.1"/>
    </source>
</evidence>
<name>A0ABR6KHT6_9BACT</name>
<proteinExistence type="predicted"/>
<dbReference type="Proteomes" id="UP000533637">
    <property type="component" value="Unassembled WGS sequence"/>
</dbReference>
<organism evidence="1 2">
    <name type="scientific">Parabacteroides faecis</name>
    <dbReference type="NCBI Taxonomy" id="1217282"/>
    <lineage>
        <taxon>Bacteria</taxon>
        <taxon>Pseudomonadati</taxon>
        <taxon>Bacteroidota</taxon>
        <taxon>Bacteroidia</taxon>
        <taxon>Bacteroidales</taxon>
        <taxon>Tannerellaceae</taxon>
        <taxon>Parabacteroides</taxon>
    </lineage>
</organism>
<evidence type="ECO:0000313" key="2">
    <source>
        <dbReference type="Proteomes" id="UP000533637"/>
    </source>
</evidence>
<gene>
    <name evidence="1" type="ORF">GGQ57_000971</name>
</gene>